<gene>
    <name evidence="12" type="ORF">BN9_068780</name>
</gene>
<dbReference type="GO" id="GO:0006508">
    <property type="term" value="P:proteolysis"/>
    <property type="evidence" value="ECO:0007669"/>
    <property type="project" value="UniProtKB-KW"/>
</dbReference>
<dbReference type="PROSITE" id="PS50835">
    <property type="entry name" value="IG_LIKE"/>
    <property type="match status" value="1"/>
</dbReference>
<dbReference type="Proteomes" id="UP000053237">
    <property type="component" value="Unassembled WGS sequence"/>
</dbReference>
<accession>A0A024GI14</accession>
<evidence type="ECO:0000313" key="12">
    <source>
        <dbReference type="EMBL" id="CCI45968.1"/>
    </source>
</evidence>
<dbReference type="EMBL" id="CAIX01000113">
    <property type="protein sequence ID" value="CCI45968.1"/>
    <property type="molecule type" value="Genomic_DNA"/>
</dbReference>
<evidence type="ECO:0000256" key="9">
    <source>
        <dbReference type="SAM" id="MobiDB-lite"/>
    </source>
</evidence>
<keyword evidence="4 8" id="KW-0720">Serine protease</keyword>
<evidence type="ECO:0000256" key="3">
    <source>
        <dbReference type="ARBA" id="ARBA00022801"/>
    </source>
</evidence>
<dbReference type="PRINTS" id="PR00723">
    <property type="entry name" value="SUBTILISIN"/>
</dbReference>
<comment type="similarity">
    <text evidence="1 8">Belongs to the peptidase S8 family.</text>
</comment>
<dbReference type="InterPro" id="IPR034058">
    <property type="entry name" value="TagA/B/C/D_pept_dom"/>
</dbReference>
<evidence type="ECO:0000259" key="11">
    <source>
        <dbReference type="PROSITE" id="PS50835"/>
    </source>
</evidence>
<dbReference type="Gene3D" id="3.40.50.200">
    <property type="entry name" value="Peptidase S8/S53 domain"/>
    <property type="match status" value="1"/>
</dbReference>
<evidence type="ECO:0000256" key="1">
    <source>
        <dbReference type="ARBA" id="ARBA00011073"/>
    </source>
</evidence>
<dbReference type="InterPro" id="IPR000209">
    <property type="entry name" value="Peptidase_S8/S53_dom"/>
</dbReference>
<comment type="caution">
    <text evidence="12">The sequence shown here is derived from an EMBL/GenBank/DDBJ whole genome shotgun (WGS) entry which is preliminary data.</text>
</comment>
<feature type="active site" description="Charge relay system" evidence="7 8">
    <location>
        <position position="349"/>
    </location>
</feature>
<dbReference type="SUPFAM" id="SSF49785">
    <property type="entry name" value="Galactose-binding domain-like"/>
    <property type="match status" value="1"/>
</dbReference>
<keyword evidence="10" id="KW-0812">Transmembrane</keyword>
<feature type="transmembrane region" description="Helical" evidence="10">
    <location>
        <begin position="850"/>
        <end position="870"/>
    </location>
</feature>
<feature type="domain" description="Ig-like" evidence="11">
    <location>
        <begin position="521"/>
        <end position="633"/>
    </location>
</feature>
<keyword evidence="3 8" id="KW-0378">Hydrolase</keyword>
<dbReference type="PROSITE" id="PS00138">
    <property type="entry name" value="SUBTILASE_SER"/>
    <property type="match status" value="1"/>
</dbReference>
<organism evidence="12 13">
    <name type="scientific">Albugo candida</name>
    <dbReference type="NCBI Taxonomy" id="65357"/>
    <lineage>
        <taxon>Eukaryota</taxon>
        <taxon>Sar</taxon>
        <taxon>Stramenopiles</taxon>
        <taxon>Oomycota</taxon>
        <taxon>Peronosporomycetes</taxon>
        <taxon>Albuginales</taxon>
        <taxon>Albuginaceae</taxon>
        <taxon>Albugo</taxon>
    </lineage>
</organism>
<dbReference type="InterPro" id="IPR007110">
    <property type="entry name" value="Ig-like_dom"/>
</dbReference>
<evidence type="ECO:0000256" key="8">
    <source>
        <dbReference type="PROSITE-ProRule" id="PRU01240"/>
    </source>
</evidence>
<feature type="region of interest" description="Disordered" evidence="9">
    <location>
        <begin position="906"/>
        <end position="982"/>
    </location>
</feature>
<dbReference type="Gene3D" id="2.60.120.380">
    <property type="match status" value="1"/>
</dbReference>
<dbReference type="PROSITE" id="PS51892">
    <property type="entry name" value="SUBTILASE"/>
    <property type="match status" value="1"/>
</dbReference>
<protein>
    <recommendedName>
        <fullName evidence="6">subtilisin</fullName>
        <ecNumber evidence="6">3.4.21.62</ecNumber>
    </recommendedName>
</protein>
<evidence type="ECO:0000256" key="4">
    <source>
        <dbReference type="ARBA" id="ARBA00022825"/>
    </source>
</evidence>
<evidence type="ECO:0000256" key="5">
    <source>
        <dbReference type="ARBA" id="ARBA00023529"/>
    </source>
</evidence>
<dbReference type="OrthoDB" id="10256524at2759"/>
<dbReference type="GO" id="GO:0004252">
    <property type="term" value="F:serine-type endopeptidase activity"/>
    <property type="evidence" value="ECO:0007669"/>
    <property type="project" value="UniProtKB-UniRule"/>
</dbReference>
<dbReference type="CDD" id="cd04842">
    <property type="entry name" value="Peptidases_S8_Kp43_protease"/>
    <property type="match status" value="1"/>
</dbReference>
<evidence type="ECO:0000256" key="6">
    <source>
        <dbReference type="ARBA" id="ARBA00023619"/>
    </source>
</evidence>
<reference evidence="12 13" key="1">
    <citation type="submission" date="2012-05" db="EMBL/GenBank/DDBJ databases">
        <title>Recombination and specialization in a pathogen metapopulation.</title>
        <authorList>
            <person name="Gardiner A."/>
            <person name="Kemen E."/>
            <person name="Schultz-Larsen T."/>
            <person name="MacLean D."/>
            <person name="Van Oosterhout C."/>
            <person name="Jones J.D.G."/>
        </authorList>
    </citation>
    <scope>NUCLEOTIDE SEQUENCE [LARGE SCALE GENOMIC DNA]</scope>
    <source>
        <strain evidence="12 13">Ac Nc2</strain>
    </source>
</reference>
<evidence type="ECO:0000256" key="2">
    <source>
        <dbReference type="ARBA" id="ARBA00022670"/>
    </source>
</evidence>
<evidence type="ECO:0000256" key="7">
    <source>
        <dbReference type="PIRSR" id="PIRSR615500-1"/>
    </source>
</evidence>
<name>A0A024GI14_9STRA</name>
<keyword evidence="10" id="KW-0472">Membrane</keyword>
<dbReference type="InterPro" id="IPR008979">
    <property type="entry name" value="Galactose-bd-like_sf"/>
</dbReference>
<dbReference type="InterPro" id="IPR015500">
    <property type="entry name" value="Peptidase_S8_subtilisin-rel"/>
</dbReference>
<keyword evidence="13" id="KW-1185">Reference proteome</keyword>
<dbReference type="InterPro" id="IPR051048">
    <property type="entry name" value="Peptidase_S8/S53_subtilisin"/>
</dbReference>
<evidence type="ECO:0000313" key="13">
    <source>
        <dbReference type="Proteomes" id="UP000053237"/>
    </source>
</evidence>
<dbReference type="InterPro" id="IPR023828">
    <property type="entry name" value="Peptidase_S8_Ser-AS"/>
</dbReference>
<feature type="active site" description="Charge relay system" evidence="7 8">
    <location>
        <position position="554"/>
    </location>
</feature>
<dbReference type="AlphaFoldDB" id="A0A024GI14"/>
<sequence>MELYPCAWRLGTSLLSSRYNYSSNSRGNFTFTSFSTVSDGLNILLEAYESLLDSRHSFSKHCDVESVRMVKKEDHSKRTELYENVVHPVVMYIDPTSDVRHCIVLIQSLQKQAVHTTILARQTHDVVMIHLQSVLIDKVRKLACVHNIRPISPLMKLVPLARSAARWDRHKSTDSIPILDIRLMRGRDASRTLKLLQETMIQRTRISDFFYIGKGSDRSIHTSKNYDLQTWLQGIAVLLSHDSDMEWVDEKFEFEAHFGNFYPFDSHVKAKVDTNVHSLMGVTEAQEKGILGNEIIVGITDTGLYINHDQFDQSSRNIYEQPDTTARKVVYYNPWQNRADESEQVVCGHGTHVAGILAGSSFSRSEKDLGIARNAKIAFMDIGTQNEDCANKMGCSVQLEVPADASELLRSQTKVGARIFSLSWGTGGNDYSVQARDLDAYLYENPDILLVIAAGNSGGLERDQGQRTISSPSGAKNVISVGASLNTADTFHNFHCPSLFNERTVAYFSSAGPTTDGRLKPDVVAPGMLVTSSQSEPSGSVKKSKEICSLQGTSQATPAVTGMAVLLYEWLRDGWWKNGQRDYAYKMDKIPSALLKALIIHSSDESLALRMAPLPHTGTFTCAGTERKSWPLSFPDVYQGYGKPKLSNIATFAFINTSIMRHEEAMRNVTTLPVYFLPNSTEGSEPRVAHQQSVSIAFMAPKNIDLRVTIAWTDPPGSLHAQTQLQHDLDLSVRIRGSDEEFYPVTVESGTKRDRKNNVEMVQVAYTQLLRAARTAETKAASLSSFRDDKPDNIAFVNDAGDILVEAIIYGHSILLADSQAFAFVASSSVIGSVIREHDNDPNHRLWRSWIFITAITGSLALVLLVALGVGRVQKRRDKLVSLHAIGVKTPSFGIDEDLQSIATTATSDRRTVSSRTNNRNDIGMQKSECGGENVSHRRNWKESEASQVESLSHRQLIPFDAKRSSPHSSHGRKEAISQTVL</sequence>
<dbReference type="SUPFAM" id="SSF52743">
    <property type="entry name" value="Subtilisin-like"/>
    <property type="match status" value="1"/>
</dbReference>
<dbReference type="InterPro" id="IPR022398">
    <property type="entry name" value="Peptidase_S8_His-AS"/>
</dbReference>
<keyword evidence="10" id="KW-1133">Transmembrane helix</keyword>
<dbReference type="PROSITE" id="PS00137">
    <property type="entry name" value="SUBTILASE_HIS"/>
    <property type="match status" value="1"/>
</dbReference>
<dbReference type="PANTHER" id="PTHR43399:SF4">
    <property type="entry name" value="CELL WALL-ASSOCIATED PROTEASE"/>
    <property type="match status" value="1"/>
</dbReference>
<dbReference type="STRING" id="65357.A0A024GI14"/>
<comment type="catalytic activity">
    <reaction evidence="5">
        <text>Hydrolysis of proteins with broad specificity for peptide bonds, and a preference for a large uncharged residue in P1. Hydrolyzes peptide amides.</text>
        <dbReference type="EC" id="3.4.21.62"/>
    </reaction>
</comment>
<dbReference type="PANTHER" id="PTHR43399">
    <property type="entry name" value="SUBTILISIN-RELATED"/>
    <property type="match status" value="1"/>
</dbReference>
<feature type="active site" description="Charge relay system" evidence="7 8">
    <location>
        <position position="301"/>
    </location>
</feature>
<evidence type="ECO:0000256" key="10">
    <source>
        <dbReference type="SAM" id="Phobius"/>
    </source>
</evidence>
<keyword evidence="2 8" id="KW-0645">Protease</keyword>
<proteinExistence type="inferred from homology"/>
<dbReference type="EC" id="3.4.21.62" evidence="6"/>
<dbReference type="InParanoid" id="A0A024GI14"/>
<dbReference type="Pfam" id="PF00082">
    <property type="entry name" value="Peptidase_S8"/>
    <property type="match status" value="1"/>
</dbReference>
<dbReference type="InterPro" id="IPR036852">
    <property type="entry name" value="Peptidase_S8/S53_dom_sf"/>
</dbReference>